<gene>
    <name evidence="2" type="ORF">UU67_C0003G0029</name>
</gene>
<keyword evidence="1" id="KW-1133">Transmembrane helix</keyword>
<organism evidence="2 3">
    <name type="scientific">Candidatus Daviesbacteria bacterium GW2011_GWB1_41_5</name>
    <dbReference type="NCBI Taxonomy" id="1618429"/>
    <lineage>
        <taxon>Bacteria</taxon>
        <taxon>Candidatus Daviesiibacteriota</taxon>
    </lineage>
</organism>
<dbReference type="AlphaFoldDB" id="A0A0G0WQE3"/>
<keyword evidence="1" id="KW-0472">Membrane</keyword>
<evidence type="ECO:0000256" key="1">
    <source>
        <dbReference type="SAM" id="Phobius"/>
    </source>
</evidence>
<keyword evidence="1" id="KW-0812">Transmembrane</keyword>
<feature type="transmembrane region" description="Helical" evidence="1">
    <location>
        <begin position="12"/>
        <end position="32"/>
    </location>
</feature>
<evidence type="ECO:0000313" key="2">
    <source>
        <dbReference type="EMBL" id="KKS14307.1"/>
    </source>
</evidence>
<proteinExistence type="predicted"/>
<name>A0A0G0WQE3_9BACT</name>
<dbReference type="EMBL" id="LCBN01000003">
    <property type="protein sequence ID" value="KKS14307.1"/>
    <property type="molecule type" value="Genomic_DNA"/>
</dbReference>
<protein>
    <recommendedName>
        <fullName evidence="4">PsbP C-terminal domain-containing protein</fullName>
    </recommendedName>
</protein>
<comment type="caution">
    <text evidence="2">The sequence shown here is derived from an EMBL/GenBank/DDBJ whole genome shotgun (WGS) entry which is preliminary data.</text>
</comment>
<accession>A0A0G0WQE3</accession>
<evidence type="ECO:0000313" key="3">
    <source>
        <dbReference type="Proteomes" id="UP000034753"/>
    </source>
</evidence>
<sequence length="216" mass="25209">MKMTSFKNKASLNRWVFLVPVVLVVIVLGFLYKEKYLNCFTKDFSMCVQSKKYNSASGEFTFRYPKDYPISFKSGSDMVNQYHFDDEYVEWVNFSEEWYPNAGGERLGDVIVSKKTDFNNIKEYGDKRLSDFNSLPERYKGTPPKIEYMKVGGIDAARISLAQQPSSFDPPSDNYVIIHNGHLYTISFDYNDYYHKLPIDYYNKAKEVLLSTFSFN</sequence>
<evidence type="ECO:0008006" key="4">
    <source>
        <dbReference type="Google" id="ProtNLM"/>
    </source>
</evidence>
<dbReference type="Proteomes" id="UP000034753">
    <property type="component" value="Unassembled WGS sequence"/>
</dbReference>
<reference evidence="2 3" key="1">
    <citation type="journal article" date="2015" name="Nature">
        <title>rRNA introns, odd ribosomes, and small enigmatic genomes across a large radiation of phyla.</title>
        <authorList>
            <person name="Brown C.T."/>
            <person name="Hug L.A."/>
            <person name="Thomas B.C."/>
            <person name="Sharon I."/>
            <person name="Castelle C.J."/>
            <person name="Singh A."/>
            <person name="Wilkins M.J."/>
            <person name="Williams K.H."/>
            <person name="Banfield J.F."/>
        </authorList>
    </citation>
    <scope>NUCLEOTIDE SEQUENCE [LARGE SCALE GENOMIC DNA]</scope>
</reference>